<reference evidence="2 3" key="1">
    <citation type="submission" date="2016-02" db="EMBL/GenBank/DDBJ databases">
        <title>Genome sequence of Marichromatium gracile YL-28, a purple sulfur bacterium.</title>
        <authorList>
            <person name="Zhao C."/>
            <person name="Hong X."/>
            <person name="Chen S."/>
            <person name="Yang S."/>
        </authorList>
    </citation>
    <scope>NUCLEOTIDE SEQUENCE [LARGE SCALE GENOMIC DNA]</scope>
    <source>
        <strain evidence="2 3">YL28</strain>
    </source>
</reference>
<dbReference type="Proteomes" id="UP000075766">
    <property type="component" value="Unassembled WGS sequence"/>
</dbReference>
<dbReference type="SUPFAM" id="SSF55961">
    <property type="entry name" value="Bet v1-like"/>
    <property type="match status" value="1"/>
</dbReference>
<dbReference type="Pfam" id="PF13460">
    <property type="entry name" value="NAD_binding_10"/>
    <property type="match status" value="1"/>
</dbReference>
<evidence type="ECO:0000313" key="2">
    <source>
        <dbReference type="EMBL" id="KXX65525.1"/>
    </source>
</evidence>
<gene>
    <name evidence="2" type="ORF">AY586_01395</name>
</gene>
<dbReference type="EMBL" id="LSYU01000033">
    <property type="protein sequence ID" value="KXX65525.1"/>
    <property type="molecule type" value="Genomic_DNA"/>
</dbReference>
<evidence type="ECO:0000259" key="1">
    <source>
        <dbReference type="Pfam" id="PF13460"/>
    </source>
</evidence>
<proteinExistence type="predicted"/>
<dbReference type="RefSeq" id="WP_062273290.1">
    <property type="nucleotide sequence ID" value="NZ_LSYU01000033.1"/>
</dbReference>
<dbReference type="InterPro" id="IPR036291">
    <property type="entry name" value="NAD(P)-bd_dom_sf"/>
</dbReference>
<dbReference type="PANTHER" id="PTHR12126">
    <property type="entry name" value="NADH-UBIQUINONE OXIDOREDUCTASE 39 KDA SUBUNIT-RELATED"/>
    <property type="match status" value="1"/>
</dbReference>
<evidence type="ECO:0000313" key="3">
    <source>
        <dbReference type="Proteomes" id="UP000075766"/>
    </source>
</evidence>
<keyword evidence="3" id="KW-1185">Reference proteome</keyword>
<dbReference type="InterPro" id="IPR051207">
    <property type="entry name" value="ComplexI_NDUFA9_subunit"/>
</dbReference>
<dbReference type="InterPro" id="IPR016040">
    <property type="entry name" value="NAD(P)-bd_dom"/>
</dbReference>
<dbReference type="Pfam" id="PF11066">
    <property type="entry name" value="DUF2867"/>
    <property type="match status" value="1"/>
</dbReference>
<sequence>MNDQPHPSPETERGAHCLVFGASGYIGGHLVPLLRARGHRVRASARNPAVLAARGWEDVELVAADALDPATLPAALAGIEVAYYLVHSMAAGRGFARLDLEAARNFAAAAAAAGVGRIVYLGGLAPATATSEHIVSRRRTGEVLREGPVPVTELRAGIIVGPGSAAFEVMRDLVYHLPVMITPRWVQSLSPPIALDNLLYYLARIPWVDGSAGRSFDAAGPQQLTYAEMMRILAETAGRRPPWILPVPILTPGLSAYWLRLVTAVPTDIARALIGGLRHDFHADDAELRRLLPQRLLDFREAVAAALDAERRTAVISRWTEGALGARQQRPDYAYYAKRLRVSAETSADPAALWRLLAAIGGDNRYYCCNALWSLREWFDWAIGGPGRSRGRRHPQQLRAGDRIDHWTVIGLEPGRRLTLGFGMRAPGAGMMEFEIEPRGPGRARLTTSGYWHPAGVWGLLYWYALEPIHRLVFKRLTREICRRAERETPGTDALASTQDKR</sequence>
<organism evidence="2 3">
    <name type="scientific">Marichromatium gracile</name>
    <name type="common">Chromatium gracile</name>
    <dbReference type="NCBI Taxonomy" id="1048"/>
    <lineage>
        <taxon>Bacteria</taxon>
        <taxon>Pseudomonadati</taxon>
        <taxon>Pseudomonadota</taxon>
        <taxon>Gammaproteobacteria</taxon>
        <taxon>Chromatiales</taxon>
        <taxon>Chromatiaceae</taxon>
        <taxon>Marichromatium</taxon>
    </lineage>
</organism>
<feature type="domain" description="NAD(P)-binding" evidence="1">
    <location>
        <begin position="21"/>
        <end position="124"/>
    </location>
</feature>
<dbReference type="Gene3D" id="3.40.50.720">
    <property type="entry name" value="NAD(P)-binding Rossmann-like Domain"/>
    <property type="match status" value="1"/>
</dbReference>
<dbReference type="InterPro" id="IPR021295">
    <property type="entry name" value="DUF2867"/>
</dbReference>
<dbReference type="InterPro" id="IPR023393">
    <property type="entry name" value="START-like_dom_sf"/>
</dbReference>
<protein>
    <submittedName>
        <fullName evidence="2">Nucleoside-diphosphate sugar epimerase</fullName>
    </submittedName>
</protein>
<name>A0ABR5VJL2_MARGR</name>
<accession>A0ABR5VJL2</accession>
<comment type="caution">
    <text evidence="2">The sequence shown here is derived from an EMBL/GenBank/DDBJ whole genome shotgun (WGS) entry which is preliminary data.</text>
</comment>
<dbReference type="Gene3D" id="3.30.530.20">
    <property type="match status" value="1"/>
</dbReference>
<dbReference type="SUPFAM" id="SSF51735">
    <property type="entry name" value="NAD(P)-binding Rossmann-fold domains"/>
    <property type="match status" value="1"/>
</dbReference>
<dbReference type="PANTHER" id="PTHR12126:SF11">
    <property type="entry name" value="NADH DEHYDROGENASE [UBIQUINONE] 1 ALPHA SUBCOMPLEX SUBUNIT 9, MITOCHONDRIAL"/>
    <property type="match status" value="1"/>
</dbReference>